<dbReference type="InterPro" id="IPR003610">
    <property type="entry name" value="CBM5/12"/>
</dbReference>
<dbReference type="SMART" id="SM00636">
    <property type="entry name" value="Glyco_18"/>
    <property type="match status" value="1"/>
</dbReference>
<dbReference type="InterPro" id="IPR036573">
    <property type="entry name" value="CBM_sf_5/12"/>
</dbReference>
<evidence type="ECO:0000256" key="2">
    <source>
        <dbReference type="ARBA" id="ARBA00012729"/>
    </source>
</evidence>
<dbReference type="Pfam" id="PF00704">
    <property type="entry name" value="Glyco_hydro_18"/>
    <property type="match status" value="1"/>
</dbReference>
<feature type="domain" description="GH18" evidence="7">
    <location>
        <begin position="43"/>
        <end position="369"/>
    </location>
</feature>
<organism evidence="8 9">
    <name type="scientific">Clostridium intestinale DSM 6191</name>
    <dbReference type="NCBI Taxonomy" id="1121320"/>
    <lineage>
        <taxon>Bacteria</taxon>
        <taxon>Bacillati</taxon>
        <taxon>Bacillota</taxon>
        <taxon>Clostridia</taxon>
        <taxon>Eubacteriales</taxon>
        <taxon>Clostridiaceae</taxon>
        <taxon>Clostridium</taxon>
    </lineage>
</organism>
<dbReference type="AlphaFoldDB" id="A0A1M5VTU5"/>
<dbReference type="GO" id="GO:0008061">
    <property type="term" value="F:chitin binding"/>
    <property type="evidence" value="ECO:0007669"/>
    <property type="project" value="InterPro"/>
</dbReference>
<accession>A0A1M5VTU5</accession>
<dbReference type="CDD" id="cd02871">
    <property type="entry name" value="GH18_chitinase_D-like"/>
    <property type="match status" value="1"/>
</dbReference>
<gene>
    <name evidence="8" type="ORF">SAMN02745941_00789</name>
</gene>
<proteinExistence type="inferred from homology"/>
<dbReference type="PROSITE" id="PS51910">
    <property type="entry name" value="GH18_2"/>
    <property type="match status" value="1"/>
</dbReference>
<dbReference type="SUPFAM" id="SSF81296">
    <property type="entry name" value="E set domains"/>
    <property type="match status" value="1"/>
</dbReference>
<evidence type="ECO:0000256" key="5">
    <source>
        <dbReference type="ARBA" id="ARBA00023295"/>
    </source>
</evidence>
<dbReference type="Gene3D" id="2.10.10.20">
    <property type="entry name" value="Carbohydrate-binding module superfamily 5/12"/>
    <property type="match status" value="1"/>
</dbReference>
<dbReference type="RefSeq" id="WP_073016946.1">
    <property type="nucleotide sequence ID" value="NZ_FQXU01000004.1"/>
</dbReference>
<dbReference type="InterPro" id="IPR017853">
    <property type="entry name" value="GH"/>
</dbReference>
<dbReference type="InterPro" id="IPR001579">
    <property type="entry name" value="Glyco_hydro_18_chit_AS"/>
</dbReference>
<dbReference type="Proteomes" id="UP000184241">
    <property type="component" value="Unassembled WGS sequence"/>
</dbReference>
<dbReference type="Pfam" id="PF02839">
    <property type="entry name" value="CBM_5_12"/>
    <property type="match status" value="1"/>
</dbReference>
<dbReference type="InterPro" id="IPR011583">
    <property type="entry name" value="Chitinase_II/V-like_cat"/>
</dbReference>
<protein>
    <recommendedName>
        <fullName evidence="2">chitinase</fullName>
        <ecNumber evidence="2">3.2.1.14</ecNumber>
    </recommendedName>
</protein>
<dbReference type="CDD" id="cd12214">
    <property type="entry name" value="ChiA1_BD"/>
    <property type="match status" value="1"/>
</dbReference>
<dbReference type="Gene3D" id="3.20.20.80">
    <property type="entry name" value="Glycosidases"/>
    <property type="match status" value="1"/>
</dbReference>
<dbReference type="GO" id="GO:0030246">
    <property type="term" value="F:carbohydrate binding"/>
    <property type="evidence" value="ECO:0007669"/>
    <property type="project" value="InterPro"/>
</dbReference>
<dbReference type="SUPFAM" id="SSF51445">
    <property type="entry name" value="(Trans)glycosidases"/>
    <property type="match status" value="1"/>
</dbReference>
<keyword evidence="4" id="KW-0119">Carbohydrate metabolism</keyword>
<dbReference type="PANTHER" id="PTHR45708">
    <property type="entry name" value="ENDOCHITINASE"/>
    <property type="match status" value="1"/>
</dbReference>
<evidence type="ECO:0000259" key="7">
    <source>
        <dbReference type="PROSITE" id="PS51910"/>
    </source>
</evidence>
<comment type="similarity">
    <text evidence="1">Belongs to the glycosyl hydrolase 18 family. Chitinase class II subfamily.</text>
</comment>
<keyword evidence="5 6" id="KW-0326">Glycosidase</keyword>
<dbReference type="PROSITE" id="PS01095">
    <property type="entry name" value="GH18_1"/>
    <property type="match status" value="1"/>
</dbReference>
<dbReference type="GO" id="GO:0008843">
    <property type="term" value="F:endochitinase activity"/>
    <property type="evidence" value="ECO:0007669"/>
    <property type="project" value="UniProtKB-EC"/>
</dbReference>
<dbReference type="InterPro" id="IPR014756">
    <property type="entry name" value="Ig_E-set"/>
</dbReference>
<dbReference type="InterPro" id="IPR013783">
    <property type="entry name" value="Ig-like_fold"/>
</dbReference>
<evidence type="ECO:0000313" key="8">
    <source>
        <dbReference type="EMBL" id="SHH78651.1"/>
    </source>
</evidence>
<dbReference type="SUPFAM" id="SSF51055">
    <property type="entry name" value="Carbohydrate binding domain"/>
    <property type="match status" value="1"/>
</dbReference>
<keyword evidence="3 6" id="KW-0378">Hydrolase</keyword>
<dbReference type="EMBL" id="FQXU01000004">
    <property type="protein sequence ID" value="SHH78651.1"/>
    <property type="molecule type" value="Genomic_DNA"/>
</dbReference>
<dbReference type="InterPro" id="IPR050542">
    <property type="entry name" value="Glycosyl_Hydrlase18_Chitinase"/>
</dbReference>
<evidence type="ECO:0000256" key="1">
    <source>
        <dbReference type="ARBA" id="ARBA00009121"/>
    </source>
</evidence>
<evidence type="ECO:0000256" key="4">
    <source>
        <dbReference type="ARBA" id="ARBA00023277"/>
    </source>
</evidence>
<dbReference type="EC" id="3.2.1.14" evidence="2"/>
<evidence type="ECO:0000313" key="9">
    <source>
        <dbReference type="Proteomes" id="UP000184241"/>
    </source>
</evidence>
<dbReference type="InterPro" id="IPR001223">
    <property type="entry name" value="Glyco_hydro18_cat"/>
</dbReference>
<reference evidence="8 9" key="1">
    <citation type="submission" date="2016-11" db="EMBL/GenBank/DDBJ databases">
        <authorList>
            <person name="Jaros S."/>
            <person name="Januszkiewicz K."/>
            <person name="Wedrychowicz H."/>
        </authorList>
    </citation>
    <scope>NUCLEOTIDE SEQUENCE [LARGE SCALE GENOMIC DNA]</scope>
    <source>
        <strain evidence="8 9">DSM 6191</strain>
    </source>
</reference>
<dbReference type="GO" id="GO:0005975">
    <property type="term" value="P:carbohydrate metabolic process"/>
    <property type="evidence" value="ECO:0007669"/>
    <property type="project" value="InterPro"/>
</dbReference>
<evidence type="ECO:0000256" key="3">
    <source>
        <dbReference type="ARBA" id="ARBA00022801"/>
    </source>
</evidence>
<dbReference type="GO" id="GO:0005576">
    <property type="term" value="C:extracellular region"/>
    <property type="evidence" value="ECO:0007669"/>
    <property type="project" value="InterPro"/>
</dbReference>
<name>A0A1M5VTU5_9CLOT</name>
<dbReference type="PANTHER" id="PTHR45708:SF49">
    <property type="entry name" value="ENDOCHITINASE"/>
    <property type="match status" value="1"/>
</dbReference>
<sequence>MIKSKLIKKAVSVIAMTTLMVTGVILGNTKTVSAVTSSAIPTHVLVGYWHNFNNGSGDIKLRDVSSNFDVINISFGEPTTVTSGDIRFTPYNATDSEFKSDVQYLQSKGKKVLLSIGGQNGEVQLTSAGAVTSFVNSVSTIIDRYGLDGLDVDFEGHSLHLDAGDKDFKNPTTPVIVNTISALKQLKAKYGTNFVLTMAPETFFVQLGHTYYGGLNSYVDNRAGSFLPVIYGLRDSLNWVQVQYYNSGSINDINGKAQSMGTGEFYASLADMLLTGFNVNNDTNYFFPALRQDQVVIGVPSCNSAGNGYVSNSEVQSALDGLIYGGTVGSYKINNKYPNLRGLMTWSINWDKYTNYNWSNYFRNYFNNLTSPTNTLKAATLSSSAVTSGNYTISAVIPGYNTATSYKIYEGTTVITSGSLTPGQASKTINYNITSKTPGTYSYKCELSDGSKTVTSNQISVTVSSSTNNNAWVPNHAYKVGDIVTYNGGTYMCRQAHTSLLGWEPSSVPALWLQQ</sequence>
<dbReference type="SMART" id="SM00495">
    <property type="entry name" value="ChtBD3"/>
    <property type="match status" value="1"/>
</dbReference>
<evidence type="ECO:0000256" key="6">
    <source>
        <dbReference type="RuleBase" id="RU000489"/>
    </source>
</evidence>
<dbReference type="Gene3D" id="2.60.40.10">
    <property type="entry name" value="Immunoglobulins"/>
    <property type="match status" value="1"/>
</dbReference>